<feature type="transmembrane region" description="Helical" evidence="6">
    <location>
        <begin position="48"/>
        <end position="72"/>
    </location>
</feature>
<evidence type="ECO:0000256" key="2">
    <source>
        <dbReference type="ARBA" id="ARBA00022692"/>
    </source>
</evidence>
<dbReference type="GO" id="GO:0015179">
    <property type="term" value="F:L-amino acid transmembrane transporter activity"/>
    <property type="evidence" value="ECO:0007669"/>
    <property type="project" value="TreeGrafter"/>
</dbReference>
<feature type="transmembrane region" description="Helical" evidence="6">
    <location>
        <begin position="474"/>
        <end position="496"/>
    </location>
</feature>
<dbReference type="AlphaFoldDB" id="A0A165CHP4"/>
<evidence type="ECO:0000256" key="6">
    <source>
        <dbReference type="SAM" id="Phobius"/>
    </source>
</evidence>
<dbReference type="Pfam" id="PF13520">
    <property type="entry name" value="AA_permease_2"/>
    <property type="match status" value="1"/>
</dbReference>
<dbReference type="Proteomes" id="UP000077266">
    <property type="component" value="Unassembled WGS sequence"/>
</dbReference>
<evidence type="ECO:0000256" key="4">
    <source>
        <dbReference type="ARBA" id="ARBA00023136"/>
    </source>
</evidence>
<feature type="transmembrane region" description="Helical" evidence="6">
    <location>
        <begin position="329"/>
        <end position="348"/>
    </location>
</feature>
<dbReference type="Gene3D" id="1.20.1740.10">
    <property type="entry name" value="Amino acid/polyamine transporter I"/>
    <property type="match status" value="1"/>
</dbReference>
<dbReference type="OrthoDB" id="5982228at2759"/>
<evidence type="ECO:0000313" key="7">
    <source>
        <dbReference type="EMBL" id="KZV82484.1"/>
    </source>
</evidence>
<reference evidence="7 8" key="1">
    <citation type="journal article" date="2016" name="Mol. Biol. Evol.">
        <title>Comparative Genomics of Early-Diverging Mushroom-Forming Fungi Provides Insights into the Origins of Lignocellulose Decay Capabilities.</title>
        <authorList>
            <person name="Nagy L.G."/>
            <person name="Riley R."/>
            <person name="Tritt A."/>
            <person name="Adam C."/>
            <person name="Daum C."/>
            <person name="Floudas D."/>
            <person name="Sun H."/>
            <person name="Yadav J.S."/>
            <person name="Pangilinan J."/>
            <person name="Larsson K.H."/>
            <person name="Matsuura K."/>
            <person name="Barry K."/>
            <person name="Labutti K."/>
            <person name="Kuo R."/>
            <person name="Ohm R.A."/>
            <person name="Bhattacharya S.S."/>
            <person name="Shirouzu T."/>
            <person name="Yoshinaga Y."/>
            <person name="Martin F.M."/>
            <person name="Grigoriev I.V."/>
            <person name="Hibbett D.S."/>
        </authorList>
    </citation>
    <scope>NUCLEOTIDE SEQUENCE [LARGE SCALE GENOMIC DNA]</scope>
    <source>
        <strain evidence="7 8">HHB12029</strain>
    </source>
</reference>
<feature type="transmembrane region" description="Helical" evidence="6">
    <location>
        <begin position="126"/>
        <end position="149"/>
    </location>
</feature>
<evidence type="ECO:0000256" key="5">
    <source>
        <dbReference type="SAM" id="MobiDB-lite"/>
    </source>
</evidence>
<proteinExistence type="predicted"/>
<dbReference type="InterPro" id="IPR002293">
    <property type="entry name" value="AA/rel_permease1"/>
</dbReference>
<gene>
    <name evidence="7" type="ORF">EXIGLDRAFT_843660</name>
</gene>
<dbReference type="GO" id="GO:0016020">
    <property type="term" value="C:membrane"/>
    <property type="evidence" value="ECO:0007669"/>
    <property type="project" value="UniProtKB-SubCell"/>
</dbReference>
<feature type="transmembrane region" description="Helical" evidence="6">
    <location>
        <begin position="169"/>
        <end position="189"/>
    </location>
</feature>
<evidence type="ECO:0000256" key="3">
    <source>
        <dbReference type="ARBA" id="ARBA00022989"/>
    </source>
</evidence>
<feature type="region of interest" description="Disordered" evidence="5">
    <location>
        <begin position="1"/>
        <end position="38"/>
    </location>
</feature>
<protein>
    <submittedName>
        <fullName evidence="7">Amino acid transporter</fullName>
    </submittedName>
</protein>
<dbReference type="PANTHER" id="PTHR11785">
    <property type="entry name" value="AMINO ACID TRANSPORTER"/>
    <property type="match status" value="1"/>
</dbReference>
<dbReference type="InterPro" id="IPR050598">
    <property type="entry name" value="AminoAcid_Transporter"/>
</dbReference>
<feature type="transmembrane region" description="Helical" evidence="6">
    <location>
        <begin position="277"/>
        <end position="299"/>
    </location>
</feature>
<comment type="subcellular location">
    <subcellularLocation>
        <location evidence="1">Membrane</location>
        <topology evidence="1">Multi-pass membrane protein</topology>
    </subcellularLocation>
</comment>
<feature type="transmembrane region" description="Helical" evidence="6">
    <location>
        <begin position="438"/>
        <end position="462"/>
    </location>
</feature>
<dbReference type="PANTHER" id="PTHR11785:SF353">
    <property type="entry name" value="METHIONINE TRANSPORTER (EUROFUNG)"/>
    <property type="match status" value="1"/>
</dbReference>
<keyword evidence="3 6" id="KW-1133">Transmembrane helix</keyword>
<feature type="transmembrane region" description="Helical" evidence="6">
    <location>
        <begin position="196"/>
        <end position="217"/>
    </location>
</feature>
<keyword evidence="8" id="KW-1185">Reference proteome</keyword>
<dbReference type="InParanoid" id="A0A165CHP4"/>
<dbReference type="STRING" id="1314781.A0A165CHP4"/>
<feature type="transmembrane region" description="Helical" evidence="6">
    <location>
        <begin position="78"/>
        <end position="99"/>
    </location>
</feature>
<name>A0A165CHP4_EXIGL</name>
<evidence type="ECO:0000313" key="8">
    <source>
        <dbReference type="Proteomes" id="UP000077266"/>
    </source>
</evidence>
<keyword evidence="2 6" id="KW-0812">Transmembrane</keyword>
<accession>A0A165CHP4</accession>
<dbReference type="EMBL" id="KV426320">
    <property type="protein sequence ID" value="KZV82484.1"/>
    <property type="molecule type" value="Genomic_DNA"/>
</dbReference>
<dbReference type="PIRSF" id="PIRSF006060">
    <property type="entry name" value="AA_transporter"/>
    <property type="match status" value="1"/>
</dbReference>
<feature type="transmembrane region" description="Helical" evidence="6">
    <location>
        <begin position="378"/>
        <end position="395"/>
    </location>
</feature>
<evidence type="ECO:0000256" key="1">
    <source>
        <dbReference type="ARBA" id="ARBA00004141"/>
    </source>
</evidence>
<organism evidence="7 8">
    <name type="scientific">Exidia glandulosa HHB12029</name>
    <dbReference type="NCBI Taxonomy" id="1314781"/>
    <lineage>
        <taxon>Eukaryota</taxon>
        <taxon>Fungi</taxon>
        <taxon>Dikarya</taxon>
        <taxon>Basidiomycota</taxon>
        <taxon>Agaricomycotina</taxon>
        <taxon>Agaricomycetes</taxon>
        <taxon>Auriculariales</taxon>
        <taxon>Exidiaceae</taxon>
        <taxon>Exidia</taxon>
    </lineage>
</organism>
<feature type="transmembrane region" description="Helical" evidence="6">
    <location>
        <begin position="407"/>
        <end position="426"/>
    </location>
</feature>
<keyword evidence="4 6" id="KW-0472">Membrane</keyword>
<sequence length="558" mass="60519">MTGSFRDADDERDVEVQDQGADATSDAAVSAPGAPVERSNPLGRHVTLATAVFLNCSQMIGVGVFSVPGVVLKGTGSVGLALVLWVLVPFIAFAGLTIYNEFASMFPDRSGGEVVFLEQAFPRPRFFVPISFAITAILLSFSATASIVFAQYTLYAFDIERTPFRQSTLAVGIVCLCACCVILSTKFSLKAVNVITFVKVLSLVFLSLAGIAVLLGLTPVEDPYANFNNLFEGSTTSVNSLALSIVKVNFSFVGWSNTFSVLSEIKSKNPARTARRAGYISLGLIATLFFLINVAYIAAVPKDEIKNSGQLIAALFFEHVFGHSVARRLLPIMIALSCLGNILAVQVGRARVIREIARQGILPWANIIASTKPFGTPALPVLIQVSLTIFVLLAPPAEDAFSFLLDLASYPNLIFSAALAISIFILRRRRERASLPPAPFRAWNLVVWVQVANCLFLLIMPWVPPPGGQGDVSFWYATYCVAGLGLLAFCAVYYYVWIVLLPRLGGYEIVQDTKELDGGGRANVLVRQYKVPRVVPPRTDSERSPLLSREPYVIDAAT</sequence>